<comment type="caution">
    <text evidence="6">The sequence shown here is derived from an EMBL/GenBank/DDBJ whole genome shotgun (WGS) entry which is preliminary data.</text>
</comment>
<dbReference type="InterPro" id="IPR005119">
    <property type="entry name" value="LysR_subst-bd"/>
</dbReference>
<keyword evidence="4" id="KW-0804">Transcription</keyword>
<keyword evidence="2" id="KW-0805">Transcription regulation</keyword>
<evidence type="ECO:0000256" key="4">
    <source>
        <dbReference type="ARBA" id="ARBA00023163"/>
    </source>
</evidence>
<evidence type="ECO:0000256" key="3">
    <source>
        <dbReference type="ARBA" id="ARBA00023125"/>
    </source>
</evidence>
<protein>
    <submittedName>
        <fullName evidence="6">LysR family transcriptional regulator</fullName>
    </submittedName>
</protein>
<accession>A0A917WXE6</accession>
<dbReference type="Gene3D" id="3.40.190.290">
    <property type="match status" value="1"/>
</dbReference>
<dbReference type="PROSITE" id="PS50931">
    <property type="entry name" value="HTH_LYSR"/>
    <property type="match status" value="1"/>
</dbReference>
<dbReference type="FunFam" id="1.10.10.10:FF:000001">
    <property type="entry name" value="LysR family transcriptional regulator"/>
    <property type="match status" value="1"/>
</dbReference>
<dbReference type="Pfam" id="PF00126">
    <property type="entry name" value="HTH_1"/>
    <property type="match status" value="1"/>
</dbReference>
<dbReference type="InterPro" id="IPR036388">
    <property type="entry name" value="WH-like_DNA-bd_sf"/>
</dbReference>
<evidence type="ECO:0000256" key="2">
    <source>
        <dbReference type="ARBA" id="ARBA00023015"/>
    </source>
</evidence>
<dbReference type="RefSeq" id="WP_190251689.1">
    <property type="nucleotide sequence ID" value="NZ_BMPI01000020.1"/>
</dbReference>
<evidence type="ECO:0000259" key="5">
    <source>
        <dbReference type="PROSITE" id="PS50931"/>
    </source>
</evidence>
<dbReference type="PANTHER" id="PTHR30346">
    <property type="entry name" value="TRANSCRIPTIONAL DUAL REGULATOR HCAR-RELATED"/>
    <property type="match status" value="1"/>
</dbReference>
<reference evidence="6" key="2">
    <citation type="submission" date="2020-09" db="EMBL/GenBank/DDBJ databases">
        <authorList>
            <person name="Sun Q."/>
            <person name="Ohkuma M."/>
        </authorList>
    </citation>
    <scope>NUCLEOTIDE SEQUENCE</scope>
    <source>
        <strain evidence="6">JCM 19831</strain>
    </source>
</reference>
<sequence>MELRTLRYFVAVAESGSLSAAADVVRVTQPALSRQLRQFERELGVRLFHRPGRALELTAAGREFLSLAREVLGQAESARRAAADLAAGGMGRLGIAAPPTTLTDVIAPFLATFGPRDPIPTVVEADGPAAAAALRRGTDLAIVTHAPQRPLMSRPVAVLPLYAYVPAEHRWAGRARVRLGDLAVEPLVVLDRSFRARQILDEAFTAEQLACGPLLECSNPQVAQALAAAGRGVAVVSDDPRFDLVPLRVDSAHGPLQIRLFAAWDPGHHAAGTLEDIVRRLSEFVTSRYGGSGPVRQ</sequence>
<keyword evidence="3" id="KW-0238">DNA-binding</keyword>
<dbReference type="SUPFAM" id="SSF53850">
    <property type="entry name" value="Periplasmic binding protein-like II"/>
    <property type="match status" value="1"/>
</dbReference>
<dbReference type="CDD" id="cd05466">
    <property type="entry name" value="PBP2_LTTR_substrate"/>
    <property type="match status" value="1"/>
</dbReference>
<dbReference type="Proteomes" id="UP000642070">
    <property type="component" value="Unassembled WGS sequence"/>
</dbReference>
<keyword evidence="7" id="KW-1185">Reference proteome</keyword>
<name>A0A917WXE6_9ACTN</name>
<dbReference type="GO" id="GO:0032993">
    <property type="term" value="C:protein-DNA complex"/>
    <property type="evidence" value="ECO:0007669"/>
    <property type="project" value="TreeGrafter"/>
</dbReference>
<evidence type="ECO:0000313" key="6">
    <source>
        <dbReference type="EMBL" id="GGM36930.1"/>
    </source>
</evidence>
<comment type="similarity">
    <text evidence="1">Belongs to the LysR transcriptional regulatory family.</text>
</comment>
<dbReference type="Pfam" id="PF03466">
    <property type="entry name" value="LysR_substrate"/>
    <property type="match status" value="1"/>
</dbReference>
<dbReference type="GO" id="GO:0003677">
    <property type="term" value="F:DNA binding"/>
    <property type="evidence" value="ECO:0007669"/>
    <property type="project" value="UniProtKB-KW"/>
</dbReference>
<evidence type="ECO:0000313" key="7">
    <source>
        <dbReference type="Proteomes" id="UP000642070"/>
    </source>
</evidence>
<dbReference type="EMBL" id="BMPI01000020">
    <property type="protein sequence ID" value="GGM36930.1"/>
    <property type="molecule type" value="Genomic_DNA"/>
</dbReference>
<dbReference type="GO" id="GO:0003700">
    <property type="term" value="F:DNA-binding transcription factor activity"/>
    <property type="evidence" value="ECO:0007669"/>
    <property type="project" value="InterPro"/>
</dbReference>
<proteinExistence type="inferred from homology"/>
<dbReference type="PANTHER" id="PTHR30346:SF28">
    <property type="entry name" value="HTH-TYPE TRANSCRIPTIONAL REGULATOR CYNR"/>
    <property type="match status" value="1"/>
</dbReference>
<dbReference type="PRINTS" id="PR00039">
    <property type="entry name" value="HTHLYSR"/>
</dbReference>
<gene>
    <name evidence="6" type="ORF">GCM10007977_043000</name>
</gene>
<dbReference type="AlphaFoldDB" id="A0A917WXE6"/>
<dbReference type="InterPro" id="IPR000847">
    <property type="entry name" value="LysR_HTH_N"/>
</dbReference>
<dbReference type="Gene3D" id="1.10.10.10">
    <property type="entry name" value="Winged helix-like DNA-binding domain superfamily/Winged helix DNA-binding domain"/>
    <property type="match status" value="1"/>
</dbReference>
<reference evidence="6" key="1">
    <citation type="journal article" date="2014" name="Int. J. Syst. Evol. Microbiol.">
        <title>Complete genome sequence of Corynebacterium casei LMG S-19264T (=DSM 44701T), isolated from a smear-ripened cheese.</title>
        <authorList>
            <consortium name="US DOE Joint Genome Institute (JGI-PGF)"/>
            <person name="Walter F."/>
            <person name="Albersmeier A."/>
            <person name="Kalinowski J."/>
            <person name="Ruckert C."/>
        </authorList>
    </citation>
    <scope>NUCLEOTIDE SEQUENCE</scope>
    <source>
        <strain evidence="6">JCM 19831</strain>
    </source>
</reference>
<dbReference type="SUPFAM" id="SSF46785">
    <property type="entry name" value="Winged helix' DNA-binding domain"/>
    <property type="match status" value="1"/>
</dbReference>
<feature type="domain" description="HTH lysR-type" evidence="5">
    <location>
        <begin position="1"/>
        <end position="58"/>
    </location>
</feature>
<evidence type="ECO:0000256" key="1">
    <source>
        <dbReference type="ARBA" id="ARBA00009437"/>
    </source>
</evidence>
<organism evidence="6 7">
    <name type="scientific">Dactylosporangium sucinum</name>
    <dbReference type="NCBI Taxonomy" id="1424081"/>
    <lineage>
        <taxon>Bacteria</taxon>
        <taxon>Bacillati</taxon>
        <taxon>Actinomycetota</taxon>
        <taxon>Actinomycetes</taxon>
        <taxon>Micromonosporales</taxon>
        <taxon>Micromonosporaceae</taxon>
        <taxon>Dactylosporangium</taxon>
    </lineage>
</organism>
<dbReference type="InterPro" id="IPR036390">
    <property type="entry name" value="WH_DNA-bd_sf"/>
</dbReference>